<dbReference type="OrthoDB" id="67136at2"/>
<dbReference type="PANTHER" id="PTHR44688">
    <property type="entry name" value="DNA-BINDING TRANSCRIPTIONAL ACTIVATOR DEVR_DOSR"/>
    <property type="match status" value="1"/>
</dbReference>
<sequence>MSGLSKGVVQVHCRSGWVREAVRQMTARLELPRPVTLLLDYPVGSALELLPLLEPPVVVATASESPYYLHDLIEHAPAALLTEPMEAPQLEQALRLAAEGQTLRPPALPGGQRLTPRERQVLRLLTRGWSDKEIAQALNIEPKTVSHWVLSLRQKMGAENRSQAILHYLGAPPALE</sequence>
<dbReference type="Gene3D" id="3.40.50.2300">
    <property type="match status" value="1"/>
</dbReference>
<dbReference type="PRINTS" id="PR00038">
    <property type="entry name" value="HTHLUXR"/>
</dbReference>
<dbReference type="InterPro" id="IPR000792">
    <property type="entry name" value="Tscrpt_reg_LuxR_C"/>
</dbReference>
<organism evidence="5 6">
    <name type="scientific">Calidithermus terrae</name>
    <dbReference type="NCBI Taxonomy" id="1408545"/>
    <lineage>
        <taxon>Bacteria</taxon>
        <taxon>Thermotogati</taxon>
        <taxon>Deinococcota</taxon>
        <taxon>Deinococci</taxon>
        <taxon>Thermales</taxon>
        <taxon>Thermaceae</taxon>
        <taxon>Calidithermus</taxon>
    </lineage>
</organism>
<dbReference type="GO" id="GO:0003677">
    <property type="term" value="F:DNA binding"/>
    <property type="evidence" value="ECO:0007669"/>
    <property type="project" value="UniProtKB-KW"/>
</dbReference>
<dbReference type="RefSeq" id="WP_119315790.1">
    <property type="nucleotide sequence ID" value="NZ_QXDL01000134.1"/>
</dbReference>
<feature type="domain" description="HTH luxR-type" evidence="4">
    <location>
        <begin position="107"/>
        <end position="172"/>
    </location>
</feature>
<comment type="caution">
    <text evidence="5">The sequence shown here is derived from an EMBL/GenBank/DDBJ whole genome shotgun (WGS) entry which is preliminary data.</text>
</comment>
<proteinExistence type="predicted"/>
<dbReference type="GO" id="GO:0006355">
    <property type="term" value="P:regulation of DNA-templated transcription"/>
    <property type="evidence" value="ECO:0007669"/>
    <property type="project" value="InterPro"/>
</dbReference>
<keyword evidence="3" id="KW-0804">Transcription</keyword>
<keyword evidence="1" id="KW-0805">Transcription regulation</keyword>
<evidence type="ECO:0000256" key="1">
    <source>
        <dbReference type="ARBA" id="ARBA00023015"/>
    </source>
</evidence>
<dbReference type="PROSITE" id="PS50043">
    <property type="entry name" value="HTH_LUXR_2"/>
    <property type="match status" value="1"/>
</dbReference>
<dbReference type="EMBL" id="QXDL01000134">
    <property type="protein sequence ID" value="RIH82115.1"/>
    <property type="molecule type" value="Genomic_DNA"/>
</dbReference>
<evidence type="ECO:0000259" key="4">
    <source>
        <dbReference type="PROSITE" id="PS50043"/>
    </source>
</evidence>
<dbReference type="Pfam" id="PF00196">
    <property type="entry name" value="GerE"/>
    <property type="match status" value="1"/>
</dbReference>
<reference evidence="5 6" key="1">
    <citation type="submission" date="2018-08" db="EMBL/GenBank/DDBJ databases">
        <title>Meiothermus terrae DSM 26712 genome sequencing project.</title>
        <authorList>
            <person name="Da Costa M.S."/>
            <person name="Albuquerque L."/>
            <person name="Raposo P."/>
            <person name="Froufe H.J.C."/>
            <person name="Barroso C.S."/>
            <person name="Egas C."/>
        </authorList>
    </citation>
    <scope>NUCLEOTIDE SEQUENCE [LARGE SCALE GENOMIC DNA]</scope>
    <source>
        <strain evidence="5 6">DSM 26712</strain>
    </source>
</reference>
<dbReference type="PANTHER" id="PTHR44688:SF16">
    <property type="entry name" value="DNA-BINDING TRANSCRIPTIONAL ACTIVATOR DEVR_DOSR"/>
    <property type="match status" value="1"/>
</dbReference>
<evidence type="ECO:0000313" key="6">
    <source>
        <dbReference type="Proteomes" id="UP000265715"/>
    </source>
</evidence>
<keyword evidence="2" id="KW-0238">DNA-binding</keyword>
<dbReference type="Proteomes" id="UP000265715">
    <property type="component" value="Unassembled WGS sequence"/>
</dbReference>
<protein>
    <submittedName>
        <fullName evidence="5">Transcriptional regulatory protein DesR</fullName>
    </submittedName>
</protein>
<keyword evidence="6" id="KW-1185">Reference proteome</keyword>
<gene>
    <name evidence="5" type="primary">desR_1</name>
    <name evidence="5" type="ORF">Mterra_02802</name>
</gene>
<evidence type="ECO:0000256" key="3">
    <source>
        <dbReference type="ARBA" id="ARBA00023163"/>
    </source>
</evidence>
<evidence type="ECO:0000313" key="5">
    <source>
        <dbReference type="EMBL" id="RIH82115.1"/>
    </source>
</evidence>
<dbReference type="AlphaFoldDB" id="A0A399ECR6"/>
<dbReference type="SUPFAM" id="SSF52172">
    <property type="entry name" value="CheY-like"/>
    <property type="match status" value="1"/>
</dbReference>
<dbReference type="SMART" id="SM00421">
    <property type="entry name" value="HTH_LUXR"/>
    <property type="match status" value="1"/>
</dbReference>
<accession>A0A399ECR6</accession>
<dbReference type="SUPFAM" id="SSF46894">
    <property type="entry name" value="C-terminal effector domain of the bipartite response regulators"/>
    <property type="match status" value="1"/>
</dbReference>
<dbReference type="InterPro" id="IPR011006">
    <property type="entry name" value="CheY-like_superfamily"/>
</dbReference>
<dbReference type="InterPro" id="IPR016032">
    <property type="entry name" value="Sig_transdc_resp-reg_C-effctor"/>
</dbReference>
<evidence type="ECO:0000256" key="2">
    <source>
        <dbReference type="ARBA" id="ARBA00023125"/>
    </source>
</evidence>
<dbReference type="CDD" id="cd06170">
    <property type="entry name" value="LuxR_C_like"/>
    <property type="match status" value="1"/>
</dbReference>
<name>A0A399ECR6_9DEIN</name>